<name>A0A427XXS4_9TREE</name>
<dbReference type="PROSITE" id="PS00463">
    <property type="entry name" value="ZN2_CY6_FUNGAL_1"/>
    <property type="match status" value="1"/>
</dbReference>
<dbReference type="CDD" id="cd00067">
    <property type="entry name" value="GAL4"/>
    <property type="match status" value="1"/>
</dbReference>
<keyword evidence="1" id="KW-0805">Transcription regulation</keyword>
<reference evidence="7 8" key="1">
    <citation type="submission" date="2018-11" db="EMBL/GenBank/DDBJ databases">
        <title>Genome sequence of Saitozyma podzolica DSM 27192.</title>
        <authorList>
            <person name="Aliyu H."/>
            <person name="Gorte O."/>
            <person name="Ochsenreither K."/>
        </authorList>
    </citation>
    <scope>NUCLEOTIDE SEQUENCE [LARGE SCALE GENOMIC DNA]</scope>
    <source>
        <strain evidence="7 8">DSM 27192</strain>
    </source>
</reference>
<comment type="caution">
    <text evidence="7">The sequence shown here is derived from an EMBL/GenBank/DDBJ whole genome shotgun (WGS) entry which is preliminary data.</text>
</comment>
<dbReference type="Gene3D" id="4.10.240.10">
    <property type="entry name" value="Zn(2)-C6 fungal-type DNA-binding domain"/>
    <property type="match status" value="1"/>
</dbReference>
<gene>
    <name evidence="7" type="ORF">EHS25_005553</name>
</gene>
<dbReference type="SUPFAM" id="SSF57701">
    <property type="entry name" value="Zn2/Cys6 DNA-binding domain"/>
    <property type="match status" value="1"/>
</dbReference>
<dbReference type="InterPro" id="IPR051127">
    <property type="entry name" value="Fungal_SecMet_Regulators"/>
</dbReference>
<evidence type="ECO:0000256" key="2">
    <source>
        <dbReference type="ARBA" id="ARBA00023125"/>
    </source>
</evidence>
<protein>
    <recommendedName>
        <fullName evidence="6">Zn(2)-C6 fungal-type domain-containing protein</fullName>
    </recommendedName>
</protein>
<keyword evidence="2" id="KW-0238">DNA-binding</keyword>
<dbReference type="GO" id="GO:0000435">
    <property type="term" value="P:positive regulation of transcription from RNA polymerase II promoter by galactose"/>
    <property type="evidence" value="ECO:0007669"/>
    <property type="project" value="TreeGrafter"/>
</dbReference>
<feature type="domain" description="Zn(2)-C6 fungal-type" evidence="6">
    <location>
        <begin position="196"/>
        <end position="225"/>
    </location>
</feature>
<proteinExistence type="predicted"/>
<dbReference type="SMART" id="SM00066">
    <property type="entry name" value="GAL4"/>
    <property type="match status" value="1"/>
</dbReference>
<dbReference type="InterPro" id="IPR001138">
    <property type="entry name" value="Zn2Cys6_DnaBD"/>
</dbReference>
<dbReference type="GO" id="GO:0008270">
    <property type="term" value="F:zinc ion binding"/>
    <property type="evidence" value="ECO:0007669"/>
    <property type="project" value="InterPro"/>
</dbReference>
<dbReference type="OrthoDB" id="39175at2759"/>
<dbReference type="GO" id="GO:0000981">
    <property type="term" value="F:DNA-binding transcription factor activity, RNA polymerase II-specific"/>
    <property type="evidence" value="ECO:0007669"/>
    <property type="project" value="InterPro"/>
</dbReference>
<dbReference type="PANTHER" id="PTHR47424:SF3">
    <property type="entry name" value="REGULATORY PROTEIN GAL4"/>
    <property type="match status" value="1"/>
</dbReference>
<feature type="compositionally biased region" description="Gly residues" evidence="5">
    <location>
        <begin position="129"/>
        <end position="145"/>
    </location>
</feature>
<sequence length="412" mass="44380">MSTAEQFPPIMPYYSTSMPATAASTTPISGWPLSSCTPLSYPNCSPYVLGLTFQPAPAPFNPYVYNDIPTAMAPRMPSSSSVPAADCASPIDVFGADPPRPDFNRFNAMPSSTSSVFVSRHSSPDSLGAVGGQTGASDSNGGGSASGSNELKRRGSTFSVPILEAMTSRTAPMELALLADASIDIAPWKRSRTAQACERCRIRKARCFGGNPCNRCIKRKFECDFTPTRQRCPNKPLSRDLAMQLNLHSHQQSQAEHHVHRQAHAHVHHGVPLRPVSLARAHTHTHARSTRPKPHSMATVNWVSSMMPAMSSVSSPLPMRTAAMPQPESPALGLGLDLNLKPDVDEDTDGRSDPDMDNPSSAPLPALNCSSSFLGFGMGSTITIPSTNTTLNPIFPELNPKFDIYIPLWRTT</sequence>
<evidence type="ECO:0000256" key="5">
    <source>
        <dbReference type="SAM" id="MobiDB-lite"/>
    </source>
</evidence>
<keyword evidence="8" id="KW-1185">Reference proteome</keyword>
<evidence type="ECO:0000313" key="7">
    <source>
        <dbReference type="EMBL" id="RSH83649.1"/>
    </source>
</evidence>
<dbReference type="AlphaFoldDB" id="A0A427XXS4"/>
<feature type="region of interest" description="Disordered" evidence="5">
    <location>
        <begin position="311"/>
        <end position="364"/>
    </location>
</feature>
<evidence type="ECO:0000259" key="6">
    <source>
        <dbReference type="PROSITE" id="PS50048"/>
    </source>
</evidence>
<dbReference type="EMBL" id="RSCD01000024">
    <property type="protein sequence ID" value="RSH83649.1"/>
    <property type="molecule type" value="Genomic_DNA"/>
</dbReference>
<keyword evidence="4" id="KW-0539">Nucleus</keyword>
<keyword evidence="3" id="KW-0804">Transcription</keyword>
<dbReference type="Proteomes" id="UP000279259">
    <property type="component" value="Unassembled WGS sequence"/>
</dbReference>
<feature type="compositionally biased region" description="Low complexity" evidence="5">
    <location>
        <begin position="117"/>
        <end position="126"/>
    </location>
</feature>
<dbReference type="PROSITE" id="PS50048">
    <property type="entry name" value="ZN2_CY6_FUNGAL_2"/>
    <property type="match status" value="1"/>
</dbReference>
<organism evidence="7 8">
    <name type="scientific">Saitozyma podzolica</name>
    <dbReference type="NCBI Taxonomy" id="1890683"/>
    <lineage>
        <taxon>Eukaryota</taxon>
        <taxon>Fungi</taxon>
        <taxon>Dikarya</taxon>
        <taxon>Basidiomycota</taxon>
        <taxon>Agaricomycotina</taxon>
        <taxon>Tremellomycetes</taxon>
        <taxon>Tremellales</taxon>
        <taxon>Trimorphomycetaceae</taxon>
        <taxon>Saitozyma</taxon>
    </lineage>
</organism>
<accession>A0A427XXS4</accession>
<dbReference type="GO" id="GO:0000978">
    <property type="term" value="F:RNA polymerase II cis-regulatory region sequence-specific DNA binding"/>
    <property type="evidence" value="ECO:0007669"/>
    <property type="project" value="TreeGrafter"/>
</dbReference>
<evidence type="ECO:0000256" key="3">
    <source>
        <dbReference type="ARBA" id="ARBA00023163"/>
    </source>
</evidence>
<evidence type="ECO:0000313" key="8">
    <source>
        <dbReference type="Proteomes" id="UP000279259"/>
    </source>
</evidence>
<dbReference type="PANTHER" id="PTHR47424">
    <property type="entry name" value="REGULATORY PROTEIN GAL4"/>
    <property type="match status" value="1"/>
</dbReference>
<dbReference type="InterPro" id="IPR036864">
    <property type="entry name" value="Zn2-C6_fun-type_DNA-bd_sf"/>
</dbReference>
<evidence type="ECO:0000256" key="4">
    <source>
        <dbReference type="ARBA" id="ARBA00023242"/>
    </source>
</evidence>
<feature type="region of interest" description="Disordered" evidence="5">
    <location>
        <begin position="117"/>
        <end position="153"/>
    </location>
</feature>
<dbReference type="GO" id="GO:0005634">
    <property type="term" value="C:nucleus"/>
    <property type="evidence" value="ECO:0007669"/>
    <property type="project" value="TreeGrafter"/>
</dbReference>
<dbReference type="STRING" id="1890683.A0A427XXS4"/>
<evidence type="ECO:0000256" key="1">
    <source>
        <dbReference type="ARBA" id="ARBA00023015"/>
    </source>
</evidence>
<dbReference type="Pfam" id="PF00172">
    <property type="entry name" value="Zn_clus"/>
    <property type="match status" value="1"/>
</dbReference>